<dbReference type="InterPro" id="IPR029787">
    <property type="entry name" value="Nucleotide_cyclase"/>
</dbReference>
<gene>
    <name evidence="3" type="primary">yedQ</name>
    <name evidence="3" type="ORF">Mgrana_02661</name>
</gene>
<dbReference type="GO" id="GO:0043709">
    <property type="term" value="P:cell adhesion involved in single-species biofilm formation"/>
    <property type="evidence" value="ECO:0007669"/>
    <property type="project" value="TreeGrafter"/>
</dbReference>
<dbReference type="InterPro" id="IPR050469">
    <property type="entry name" value="Diguanylate_Cyclase"/>
</dbReference>
<proteinExistence type="predicted"/>
<evidence type="ECO:0000259" key="2">
    <source>
        <dbReference type="PROSITE" id="PS50887"/>
    </source>
</evidence>
<feature type="transmembrane region" description="Helical" evidence="1">
    <location>
        <begin position="139"/>
        <end position="158"/>
    </location>
</feature>
<dbReference type="CDD" id="cd01949">
    <property type="entry name" value="GGDEF"/>
    <property type="match status" value="1"/>
</dbReference>
<dbReference type="InterPro" id="IPR000160">
    <property type="entry name" value="GGDEF_dom"/>
</dbReference>
<dbReference type="GO" id="GO:0052621">
    <property type="term" value="F:diguanylate cyclase activity"/>
    <property type="evidence" value="ECO:0007669"/>
    <property type="project" value="UniProtKB-EC"/>
</dbReference>
<dbReference type="GO" id="GO:0005886">
    <property type="term" value="C:plasma membrane"/>
    <property type="evidence" value="ECO:0007669"/>
    <property type="project" value="TreeGrafter"/>
</dbReference>
<dbReference type="PANTHER" id="PTHR45138:SF24">
    <property type="entry name" value="DIGUANYLATE CYCLASE DGCC-RELATED"/>
    <property type="match status" value="1"/>
</dbReference>
<dbReference type="PROSITE" id="PS50887">
    <property type="entry name" value="GGDEF"/>
    <property type="match status" value="1"/>
</dbReference>
<dbReference type="Pfam" id="PF00990">
    <property type="entry name" value="GGDEF"/>
    <property type="match status" value="1"/>
</dbReference>
<dbReference type="PANTHER" id="PTHR45138">
    <property type="entry name" value="REGULATORY COMPONENTS OF SENSORY TRANSDUCTION SYSTEM"/>
    <property type="match status" value="1"/>
</dbReference>
<keyword evidence="4" id="KW-1185">Reference proteome</keyword>
<feature type="transmembrane region" description="Helical" evidence="1">
    <location>
        <begin position="164"/>
        <end position="182"/>
    </location>
</feature>
<evidence type="ECO:0000256" key="1">
    <source>
        <dbReference type="SAM" id="Phobius"/>
    </source>
</evidence>
<evidence type="ECO:0000313" key="3">
    <source>
        <dbReference type="EMBL" id="RIH91434.1"/>
    </source>
</evidence>
<dbReference type="GO" id="GO:1902201">
    <property type="term" value="P:negative regulation of bacterial-type flagellum-dependent cell motility"/>
    <property type="evidence" value="ECO:0007669"/>
    <property type="project" value="TreeGrafter"/>
</dbReference>
<dbReference type="EC" id="2.7.7.65" evidence="3"/>
<protein>
    <submittedName>
        <fullName evidence="3">Putative diguanylate cyclase YedQ</fullName>
        <ecNumber evidence="3">2.7.7.65</ecNumber>
    </submittedName>
</protein>
<keyword evidence="1" id="KW-0472">Membrane</keyword>
<name>A0A399F408_9DEIN</name>
<reference evidence="3 4" key="1">
    <citation type="submission" date="2018-08" db="EMBL/GenBank/DDBJ databases">
        <title>Meiothermus granaticius genome AF-68 sequencing project.</title>
        <authorList>
            <person name="Da Costa M.S."/>
            <person name="Albuquerque L."/>
            <person name="Raposo P."/>
            <person name="Froufe H.J.C."/>
            <person name="Barroso C.S."/>
            <person name="Egas C."/>
        </authorList>
    </citation>
    <scope>NUCLEOTIDE SEQUENCE [LARGE SCALE GENOMIC DNA]</scope>
    <source>
        <strain evidence="3 4">AF-68</strain>
    </source>
</reference>
<keyword evidence="1" id="KW-0812">Transmembrane</keyword>
<dbReference type="EMBL" id="QWLB01000043">
    <property type="protein sequence ID" value="RIH91434.1"/>
    <property type="molecule type" value="Genomic_DNA"/>
</dbReference>
<accession>A0A399F408</accession>
<dbReference type="NCBIfam" id="TIGR00254">
    <property type="entry name" value="GGDEF"/>
    <property type="match status" value="1"/>
</dbReference>
<dbReference type="AlphaFoldDB" id="A0A399F408"/>
<dbReference type="SUPFAM" id="SSF55073">
    <property type="entry name" value="Nucleotide cyclase"/>
    <property type="match status" value="1"/>
</dbReference>
<dbReference type="InterPro" id="IPR043128">
    <property type="entry name" value="Rev_trsase/Diguanyl_cyclase"/>
</dbReference>
<dbReference type="Proteomes" id="UP000266178">
    <property type="component" value="Unassembled WGS sequence"/>
</dbReference>
<keyword evidence="3" id="KW-0548">Nucleotidyltransferase</keyword>
<dbReference type="RefSeq" id="WP_119358111.1">
    <property type="nucleotide sequence ID" value="NZ_BJXM01000016.1"/>
</dbReference>
<organism evidence="3 4">
    <name type="scientific">Meiothermus granaticius NBRC 107808</name>
    <dbReference type="NCBI Taxonomy" id="1227551"/>
    <lineage>
        <taxon>Bacteria</taxon>
        <taxon>Thermotogati</taxon>
        <taxon>Deinococcota</taxon>
        <taxon>Deinococci</taxon>
        <taxon>Thermales</taxon>
        <taxon>Thermaceae</taxon>
        <taxon>Meiothermus</taxon>
    </lineage>
</organism>
<keyword evidence="1" id="KW-1133">Transmembrane helix</keyword>
<dbReference type="Gene3D" id="3.30.70.270">
    <property type="match status" value="1"/>
</dbReference>
<dbReference type="OrthoDB" id="9759607at2"/>
<dbReference type="SMART" id="SM00267">
    <property type="entry name" value="GGDEF"/>
    <property type="match status" value="1"/>
</dbReference>
<keyword evidence="3" id="KW-0808">Transferase</keyword>
<comment type="caution">
    <text evidence="3">The sequence shown here is derived from an EMBL/GenBank/DDBJ whole genome shotgun (WGS) entry which is preliminary data.</text>
</comment>
<feature type="transmembrane region" description="Helical" evidence="1">
    <location>
        <begin position="194"/>
        <end position="211"/>
    </location>
</feature>
<dbReference type="FunFam" id="3.30.70.270:FF:000001">
    <property type="entry name" value="Diguanylate cyclase domain protein"/>
    <property type="match status" value="1"/>
</dbReference>
<evidence type="ECO:0000313" key="4">
    <source>
        <dbReference type="Proteomes" id="UP000266178"/>
    </source>
</evidence>
<sequence length="533" mass="57541">MTELPALALALLGVVSGVVLWVRSRGEPAWRGAALGTLAWGLSAASRGLEPSPLPGLPDGLLGLGVLGWLWSLYILEPKALPQRALGPLPALLVMAYAAVSWPHISLHTLVSLAALLPPLLALPALEAALRGTASEARVSWSLGLLLMAAGTLAPVGLGTPLTLFTPFTLGLGFILVGWGGWLEGRSQHLPKELLGFMNLGLVLALVLLALDSPEVKAAPWALATFAYLMVVALAWMGLAVYTRIQRAECGLERWIGLLQGLSSNTSTQILSLQGVMQSVLEGLKPLFPNLLGLEIRTDIVQRVGHSGPYVYNFELFLDNPAEGRLYFSSPPQDERGLGALAPILTERLRLSLTLSEWRSKAYTDPLTGLLNRRGYERSMNRLIRLSQETQKPITLALLDLDHFKRVNDSFGHAAGDEVLKSLAKLLRTISRADDLAVRLGGEEFCLVLFGAGLEDAGRMLERVRLEFKKLQIPQVEGALSLSGGMAGGEIPTSMATVNRWLEQADSALYDAKQAGRDRIYSATPPTLRPFGR</sequence>
<feature type="domain" description="GGDEF" evidence="2">
    <location>
        <begin position="392"/>
        <end position="525"/>
    </location>
</feature>
<feature type="transmembrane region" description="Helical" evidence="1">
    <location>
        <begin position="223"/>
        <end position="242"/>
    </location>
</feature>